<protein>
    <submittedName>
        <fullName evidence="2">Uncharacterized protein</fullName>
    </submittedName>
</protein>
<accession>A0A0F9ANQ9</accession>
<dbReference type="EMBL" id="LAZR01053728">
    <property type="protein sequence ID" value="KKK80114.1"/>
    <property type="molecule type" value="Genomic_DNA"/>
</dbReference>
<feature type="transmembrane region" description="Helical" evidence="1">
    <location>
        <begin position="74"/>
        <end position="96"/>
    </location>
</feature>
<keyword evidence="1" id="KW-0812">Transmembrane</keyword>
<sequence length="150" mass="16275">MNTRNWAIIKALLIVAVVGASIGPLVGCQESYTEAECWDKVLPRDPNMAAGMADMEKARTEAATEAKIKLVNHAVFLSCNILTWVCLGILLLGIYLKSKLIVISSIGGAIILTVAVFILSIPFFFGAALFLAFFIWNFSPEIAPIAYLLP</sequence>
<feature type="non-terminal residue" evidence="2">
    <location>
        <position position="150"/>
    </location>
</feature>
<keyword evidence="1" id="KW-0472">Membrane</keyword>
<name>A0A0F9ANQ9_9ZZZZ</name>
<proteinExistence type="predicted"/>
<dbReference type="AlphaFoldDB" id="A0A0F9ANQ9"/>
<evidence type="ECO:0000313" key="2">
    <source>
        <dbReference type="EMBL" id="KKK80114.1"/>
    </source>
</evidence>
<comment type="caution">
    <text evidence="2">The sequence shown here is derived from an EMBL/GenBank/DDBJ whole genome shotgun (WGS) entry which is preliminary data.</text>
</comment>
<feature type="transmembrane region" description="Helical" evidence="1">
    <location>
        <begin position="7"/>
        <end position="26"/>
    </location>
</feature>
<organism evidence="2">
    <name type="scientific">marine sediment metagenome</name>
    <dbReference type="NCBI Taxonomy" id="412755"/>
    <lineage>
        <taxon>unclassified sequences</taxon>
        <taxon>metagenomes</taxon>
        <taxon>ecological metagenomes</taxon>
    </lineage>
</organism>
<reference evidence="2" key="1">
    <citation type="journal article" date="2015" name="Nature">
        <title>Complex archaea that bridge the gap between prokaryotes and eukaryotes.</title>
        <authorList>
            <person name="Spang A."/>
            <person name="Saw J.H."/>
            <person name="Jorgensen S.L."/>
            <person name="Zaremba-Niedzwiedzka K."/>
            <person name="Martijn J."/>
            <person name="Lind A.E."/>
            <person name="van Eijk R."/>
            <person name="Schleper C."/>
            <person name="Guy L."/>
            <person name="Ettema T.J."/>
        </authorList>
    </citation>
    <scope>NUCLEOTIDE SEQUENCE</scope>
</reference>
<keyword evidence="1" id="KW-1133">Transmembrane helix</keyword>
<feature type="transmembrane region" description="Helical" evidence="1">
    <location>
        <begin position="108"/>
        <end position="136"/>
    </location>
</feature>
<evidence type="ECO:0000256" key="1">
    <source>
        <dbReference type="SAM" id="Phobius"/>
    </source>
</evidence>
<gene>
    <name evidence="2" type="ORF">LCGC14_2826710</name>
</gene>